<keyword evidence="10" id="KW-0539">Nucleus</keyword>
<dbReference type="PANTHER" id="PTHR15822">
    <property type="entry name" value="TRAF AND TNF RECEPTOR-ASSOCIATED PROTEIN"/>
    <property type="match status" value="1"/>
</dbReference>
<dbReference type="InterPro" id="IPR005135">
    <property type="entry name" value="Endo/exonuclease/phosphatase"/>
</dbReference>
<evidence type="ECO:0000256" key="11">
    <source>
        <dbReference type="SAM" id="MobiDB-lite"/>
    </source>
</evidence>
<evidence type="ECO:0000256" key="5">
    <source>
        <dbReference type="ARBA" id="ARBA00022723"/>
    </source>
</evidence>
<feature type="region of interest" description="Disordered" evidence="11">
    <location>
        <begin position="308"/>
        <end position="329"/>
    </location>
</feature>
<evidence type="ECO:0000313" key="13">
    <source>
        <dbReference type="EMBL" id="SJL09781.1"/>
    </source>
</evidence>
<gene>
    <name evidence="13" type="ORF">ARMOST_13162</name>
</gene>
<proteinExistence type="predicted"/>
<dbReference type="GO" id="GO:0004518">
    <property type="term" value="F:nuclease activity"/>
    <property type="evidence" value="ECO:0007669"/>
    <property type="project" value="UniProtKB-KW"/>
</dbReference>
<dbReference type="Pfam" id="PF03372">
    <property type="entry name" value="Exo_endo_phos"/>
    <property type="match status" value="1"/>
</dbReference>
<evidence type="ECO:0000256" key="2">
    <source>
        <dbReference type="ARBA" id="ARBA00001946"/>
    </source>
</evidence>
<comment type="cofactor">
    <cofactor evidence="2">
        <name>Mg(2+)</name>
        <dbReference type="ChEBI" id="CHEBI:18420"/>
    </cofactor>
</comment>
<name>A0A284RM40_ARMOS</name>
<keyword evidence="6" id="KW-0227">DNA damage</keyword>
<evidence type="ECO:0000256" key="3">
    <source>
        <dbReference type="ARBA" id="ARBA00004322"/>
    </source>
</evidence>
<dbReference type="GO" id="GO:0006302">
    <property type="term" value="P:double-strand break repair"/>
    <property type="evidence" value="ECO:0007669"/>
    <property type="project" value="TreeGrafter"/>
</dbReference>
<keyword evidence="4" id="KW-0540">Nuclease</keyword>
<evidence type="ECO:0000256" key="7">
    <source>
        <dbReference type="ARBA" id="ARBA00022801"/>
    </source>
</evidence>
<keyword evidence="14" id="KW-1185">Reference proteome</keyword>
<dbReference type="GO" id="GO:0046872">
    <property type="term" value="F:metal ion binding"/>
    <property type="evidence" value="ECO:0007669"/>
    <property type="project" value="UniProtKB-KW"/>
</dbReference>
<dbReference type="OrthoDB" id="9975959at2759"/>
<evidence type="ECO:0000313" key="14">
    <source>
        <dbReference type="Proteomes" id="UP000219338"/>
    </source>
</evidence>
<dbReference type="PANTHER" id="PTHR15822:SF4">
    <property type="entry name" value="TYROSYL-DNA PHOSPHODIESTERASE 2"/>
    <property type="match status" value="1"/>
</dbReference>
<evidence type="ECO:0000256" key="6">
    <source>
        <dbReference type="ARBA" id="ARBA00022763"/>
    </source>
</evidence>
<dbReference type="Proteomes" id="UP000219338">
    <property type="component" value="Unassembled WGS sequence"/>
</dbReference>
<dbReference type="GO" id="GO:0003697">
    <property type="term" value="F:single-stranded DNA binding"/>
    <property type="evidence" value="ECO:0007669"/>
    <property type="project" value="TreeGrafter"/>
</dbReference>
<reference evidence="14" key="1">
    <citation type="journal article" date="2017" name="Nat. Ecol. Evol.">
        <title>Genome expansion and lineage-specific genetic innovations in the forest pathogenic fungi Armillaria.</title>
        <authorList>
            <person name="Sipos G."/>
            <person name="Prasanna A.N."/>
            <person name="Walter M.C."/>
            <person name="O'Connor E."/>
            <person name="Balint B."/>
            <person name="Krizsan K."/>
            <person name="Kiss B."/>
            <person name="Hess J."/>
            <person name="Varga T."/>
            <person name="Slot J."/>
            <person name="Riley R."/>
            <person name="Boka B."/>
            <person name="Rigling D."/>
            <person name="Barry K."/>
            <person name="Lee J."/>
            <person name="Mihaltcheva S."/>
            <person name="LaButti K."/>
            <person name="Lipzen A."/>
            <person name="Waldron R."/>
            <person name="Moloney N.M."/>
            <person name="Sperisen C."/>
            <person name="Kredics L."/>
            <person name="Vagvoelgyi C."/>
            <person name="Patrignani A."/>
            <person name="Fitzpatrick D."/>
            <person name="Nagy I."/>
            <person name="Doyle S."/>
            <person name="Anderson J.B."/>
            <person name="Grigoriev I.V."/>
            <person name="Gueldener U."/>
            <person name="Muensterkoetter M."/>
            <person name="Nagy L.G."/>
        </authorList>
    </citation>
    <scope>NUCLEOTIDE SEQUENCE [LARGE SCALE GENOMIC DNA]</scope>
    <source>
        <strain evidence="14">C18/9</strain>
    </source>
</reference>
<keyword evidence="9" id="KW-0234">DNA repair</keyword>
<dbReference type="Gene3D" id="3.60.10.10">
    <property type="entry name" value="Endonuclease/exonuclease/phosphatase"/>
    <property type="match status" value="1"/>
</dbReference>
<sequence>MTDRSSIAPDKSITKPLKVYRFRPNHHDAQWKHLKLHGESTKHMSTPVQLRLVTWNLDFSADHAVERFNTALEYLQFDVFKCDDGQSPGPCCILLQEVRPECLKELLNTDWVRDHFAVTPVDPAKWPGPHYQYGNVTLVERTVPIREAQIVFYGRTEHERSAIVLDLRMVSTRGFKRNLRVVNTHLESMATGRPNRLHQLKECAVLLRHSSTGGIVAGDLNAFDQDFDDALLSLELVDAASELDDEDAFTWGEQGGGAGEFPRSRMDRMLSYTPAGKTRFDITPPQKIGKGLQCGELWVSDHFGLEATLTAPEGPEDVNEEEEITPESQ</sequence>
<comment type="cofactor">
    <cofactor evidence="1">
        <name>Mn(2+)</name>
        <dbReference type="ChEBI" id="CHEBI:29035"/>
    </cofactor>
</comment>
<dbReference type="GO" id="GO:0005737">
    <property type="term" value="C:cytoplasm"/>
    <property type="evidence" value="ECO:0007669"/>
    <property type="project" value="TreeGrafter"/>
</dbReference>
<feature type="compositionally biased region" description="Acidic residues" evidence="11">
    <location>
        <begin position="314"/>
        <end position="329"/>
    </location>
</feature>
<keyword evidence="7" id="KW-0378">Hydrolase</keyword>
<protein>
    <recommendedName>
        <fullName evidence="12">Endonuclease/exonuclease/phosphatase domain-containing protein</fullName>
    </recommendedName>
</protein>
<evidence type="ECO:0000256" key="10">
    <source>
        <dbReference type="ARBA" id="ARBA00023242"/>
    </source>
</evidence>
<evidence type="ECO:0000259" key="12">
    <source>
        <dbReference type="Pfam" id="PF03372"/>
    </source>
</evidence>
<keyword evidence="5" id="KW-0479">Metal-binding</keyword>
<dbReference type="AlphaFoldDB" id="A0A284RM40"/>
<dbReference type="OMA" id="PEPCCIL"/>
<evidence type="ECO:0000256" key="1">
    <source>
        <dbReference type="ARBA" id="ARBA00001936"/>
    </source>
</evidence>
<dbReference type="SUPFAM" id="SSF56219">
    <property type="entry name" value="DNase I-like"/>
    <property type="match status" value="1"/>
</dbReference>
<evidence type="ECO:0000256" key="9">
    <source>
        <dbReference type="ARBA" id="ARBA00023204"/>
    </source>
</evidence>
<keyword evidence="8" id="KW-0460">Magnesium</keyword>
<evidence type="ECO:0000256" key="4">
    <source>
        <dbReference type="ARBA" id="ARBA00022722"/>
    </source>
</evidence>
<feature type="domain" description="Endonuclease/exonuclease/phosphatase" evidence="12">
    <location>
        <begin position="53"/>
        <end position="302"/>
    </location>
</feature>
<dbReference type="InterPro" id="IPR051547">
    <property type="entry name" value="TDP2-like"/>
</dbReference>
<accession>A0A284RM40</accession>
<organism evidence="13 14">
    <name type="scientific">Armillaria ostoyae</name>
    <name type="common">Armillaria root rot fungus</name>
    <dbReference type="NCBI Taxonomy" id="47428"/>
    <lineage>
        <taxon>Eukaryota</taxon>
        <taxon>Fungi</taxon>
        <taxon>Dikarya</taxon>
        <taxon>Basidiomycota</taxon>
        <taxon>Agaricomycotina</taxon>
        <taxon>Agaricomycetes</taxon>
        <taxon>Agaricomycetidae</taxon>
        <taxon>Agaricales</taxon>
        <taxon>Marasmiineae</taxon>
        <taxon>Physalacriaceae</taxon>
        <taxon>Armillaria</taxon>
    </lineage>
</organism>
<dbReference type="GO" id="GO:0070260">
    <property type="term" value="F:5'-tyrosyl-DNA phosphodiesterase activity"/>
    <property type="evidence" value="ECO:0007669"/>
    <property type="project" value="TreeGrafter"/>
</dbReference>
<dbReference type="EMBL" id="FUEG01000011">
    <property type="protein sequence ID" value="SJL09781.1"/>
    <property type="molecule type" value="Genomic_DNA"/>
</dbReference>
<evidence type="ECO:0000256" key="8">
    <source>
        <dbReference type="ARBA" id="ARBA00022842"/>
    </source>
</evidence>
<dbReference type="CDD" id="cd09080">
    <property type="entry name" value="TDP2"/>
    <property type="match status" value="1"/>
</dbReference>
<comment type="subcellular location">
    <subcellularLocation>
        <location evidence="3">Nucleus</location>
        <location evidence="3">PML body</location>
    </subcellularLocation>
</comment>
<dbReference type="InterPro" id="IPR036691">
    <property type="entry name" value="Endo/exonu/phosph_ase_sf"/>
</dbReference>